<proteinExistence type="predicted"/>
<dbReference type="PANTHER" id="PTHR12837">
    <property type="entry name" value="POLY ADP-RIBOSE GLYCOHYDROLASE"/>
    <property type="match status" value="1"/>
</dbReference>
<evidence type="ECO:0000313" key="1">
    <source>
        <dbReference type="EMBL" id="CAD7254424.1"/>
    </source>
</evidence>
<evidence type="ECO:0000313" key="2">
    <source>
        <dbReference type="Proteomes" id="UP000677054"/>
    </source>
</evidence>
<dbReference type="GO" id="GO:0009225">
    <property type="term" value="P:nucleotide-sugar metabolic process"/>
    <property type="evidence" value="ECO:0007669"/>
    <property type="project" value="TreeGrafter"/>
</dbReference>
<dbReference type="GO" id="GO:1990966">
    <property type="term" value="P:ATP generation from poly-ADP-D-ribose"/>
    <property type="evidence" value="ECO:0007669"/>
    <property type="project" value="TreeGrafter"/>
</dbReference>
<gene>
    <name evidence="1" type="ORF">DSTB1V02_LOCUS14170</name>
</gene>
<dbReference type="GO" id="GO:0005737">
    <property type="term" value="C:cytoplasm"/>
    <property type="evidence" value="ECO:0007669"/>
    <property type="project" value="TreeGrafter"/>
</dbReference>
<dbReference type="GO" id="GO:0005634">
    <property type="term" value="C:nucleus"/>
    <property type="evidence" value="ECO:0007669"/>
    <property type="project" value="TreeGrafter"/>
</dbReference>
<dbReference type="InterPro" id="IPR007724">
    <property type="entry name" value="Poly_GlycHdrlase"/>
</dbReference>
<dbReference type="AlphaFoldDB" id="A0A7R9FTC6"/>
<dbReference type="PANTHER" id="PTHR12837:SF15">
    <property type="entry name" value="POLY(ADP-RIBOSE) GLYCOHYDROLASE"/>
    <property type="match status" value="1"/>
</dbReference>
<feature type="non-terminal residue" evidence="1">
    <location>
        <position position="1"/>
    </location>
</feature>
<accession>A0A7R9FTC6</accession>
<protein>
    <submittedName>
        <fullName evidence="1">Uncharacterized protein</fullName>
    </submittedName>
</protein>
<dbReference type="Proteomes" id="UP000677054">
    <property type="component" value="Unassembled WGS sequence"/>
</dbReference>
<dbReference type="GO" id="GO:0004649">
    <property type="term" value="F:poly(ADP-ribose) glycohydrolase activity"/>
    <property type="evidence" value="ECO:0007669"/>
    <property type="project" value="InterPro"/>
</dbReference>
<keyword evidence="2" id="KW-1185">Reference proteome</keyword>
<reference evidence="1" key="1">
    <citation type="submission" date="2020-11" db="EMBL/GenBank/DDBJ databases">
        <authorList>
            <person name="Tran Van P."/>
        </authorList>
    </citation>
    <scope>NUCLEOTIDE SEQUENCE</scope>
</reference>
<dbReference type="OrthoDB" id="1937899at2759"/>
<name>A0A7R9FTC6_9CRUS</name>
<organism evidence="1">
    <name type="scientific">Darwinula stevensoni</name>
    <dbReference type="NCBI Taxonomy" id="69355"/>
    <lineage>
        <taxon>Eukaryota</taxon>
        <taxon>Metazoa</taxon>
        <taxon>Ecdysozoa</taxon>
        <taxon>Arthropoda</taxon>
        <taxon>Crustacea</taxon>
        <taxon>Oligostraca</taxon>
        <taxon>Ostracoda</taxon>
        <taxon>Podocopa</taxon>
        <taxon>Podocopida</taxon>
        <taxon>Darwinulocopina</taxon>
        <taxon>Darwinuloidea</taxon>
        <taxon>Darwinulidae</taxon>
        <taxon>Darwinula</taxon>
    </lineage>
</organism>
<dbReference type="EMBL" id="LR909112">
    <property type="protein sequence ID" value="CAD7254424.1"/>
    <property type="molecule type" value="Genomic_DNA"/>
</dbReference>
<dbReference type="GO" id="GO:0006282">
    <property type="term" value="P:regulation of DNA repair"/>
    <property type="evidence" value="ECO:0007669"/>
    <property type="project" value="InterPro"/>
</dbReference>
<dbReference type="EMBL" id="CAJPEV010009594">
    <property type="protein sequence ID" value="CAG0905730.1"/>
    <property type="molecule type" value="Genomic_DNA"/>
</dbReference>
<sequence>MPPASFSQFEPSAILRELNKADVRLKFCVLLMAASENVRDLAYFTFHNPQLRDDLFRIHTFLVQNDVTLEDLAPLQLFPFLYSHRWP</sequence>
<dbReference type="GO" id="GO:0005975">
    <property type="term" value="P:carbohydrate metabolic process"/>
    <property type="evidence" value="ECO:0007669"/>
    <property type="project" value="InterPro"/>
</dbReference>